<organism evidence="1 2">
    <name type="scientific">Fibrobacter intestinalis</name>
    <dbReference type="NCBI Taxonomy" id="28122"/>
    <lineage>
        <taxon>Bacteria</taxon>
        <taxon>Pseudomonadati</taxon>
        <taxon>Fibrobacterota</taxon>
        <taxon>Fibrobacteria</taxon>
        <taxon>Fibrobacterales</taxon>
        <taxon>Fibrobacteraceae</taxon>
        <taxon>Fibrobacter</taxon>
    </lineage>
</organism>
<evidence type="ECO:0000313" key="1">
    <source>
        <dbReference type="EMBL" id="SHK97269.1"/>
    </source>
</evidence>
<evidence type="ECO:0000313" key="2">
    <source>
        <dbReference type="Proteomes" id="UP000184275"/>
    </source>
</evidence>
<sequence length="94" mass="10354">MMRLGHGQTSLTATLDLSSVFDEDAEETFDGTHGGTVQHHRNMLLVVLTDIFGAETLRQVEVHLDRTALPVTTEAVLQREFEVDADGVRGCTRS</sequence>
<proteinExistence type="predicted"/>
<gene>
    <name evidence="1" type="ORF">SAMN05720469_1278</name>
</gene>
<protein>
    <submittedName>
        <fullName evidence="1">Uncharacterized protein</fullName>
    </submittedName>
</protein>
<reference evidence="2" key="1">
    <citation type="submission" date="2016-11" db="EMBL/GenBank/DDBJ databases">
        <authorList>
            <person name="Varghese N."/>
            <person name="Submissions S."/>
        </authorList>
    </citation>
    <scope>NUCLEOTIDE SEQUENCE [LARGE SCALE GENOMIC DNA]</scope>
    <source>
        <strain evidence="2">UWOS</strain>
    </source>
</reference>
<dbReference type="EMBL" id="FRAW01000027">
    <property type="protein sequence ID" value="SHK97269.1"/>
    <property type="molecule type" value="Genomic_DNA"/>
</dbReference>
<keyword evidence="2" id="KW-1185">Reference proteome</keyword>
<dbReference type="AlphaFoldDB" id="A0A1M6WUK3"/>
<dbReference type="Proteomes" id="UP000184275">
    <property type="component" value="Unassembled WGS sequence"/>
</dbReference>
<accession>A0A1M6WUK3</accession>
<name>A0A1M6WUK3_9BACT</name>